<evidence type="ECO:0000313" key="1">
    <source>
        <dbReference type="EMBL" id="CRI34423.1"/>
    </source>
</evidence>
<dbReference type="EMBL" id="CDMK01000001">
    <property type="protein sequence ID" value="CRI34423.1"/>
    <property type="molecule type" value="Genomic_DNA"/>
</dbReference>
<dbReference type="Proteomes" id="UP000046090">
    <property type="component" value="Unassembled WGS sequence"/>
</dbReference>
<proteinExistence type="predicted"/>
<accession>A0A0K2XTD6</accession>
<keyword evidence="2" id="KW-1185">Reference proteome</keyword>
<dbReference type="AlphaFoldDB" id="A0A0K2XTD6"/>
<name>A0A0K2XTD6_HELHE</name>
<reference evidence="2" key="1">
    <citation type="submission" date="2014-12" db="EMBL/GenBank/DDBJ databases">
        <authorList>
            <person name="Smet A."/>
        </authorList>
    </citation>
    <scope>NUCLEOTIDE SEQUENCE [LARGE SCALE GENOMIC DNA]</scope>
</reference>
<protein>
    <submittedName>
        <fullName evidence="1">Uncharacterized protein</fullName>
    </submittedName>
</protein>
<organism evidence="1 2">
    <name type="scientific">Helicobacter heilmannii</name>
    <dbReference type="NCBI Taxonomy" id="35817"/>
    <lineage>
        <taxon>Bacteria</taxon>
        <taxon>Pseudomonadati</taxon>
        <taxon>Campylobacterota</taxon>
        <taxon>Epsilonproteobacteria</taxon>
        <taxon>Campylobacterales</taxon>
        <taxon>Helicobacteraceae</taxon>
        <taxon>Helicobacter</taxon>
    </lineage>
</organism>
<evidence type="ECO:0000313" key="2">
    <source>
        <dbReference type="Proteomes" id="UP000046090"/>
    </source>
</evidence>
<sequence>MTTFFNILSSAPSPPLSCVDIGGLCPDVPQNGLRFGCARMGALGCSKRSLT</sequence>
<gene>
    <name evidence="1" type="ORF">HHE01_12690</name>
</gene>